<dbReference type="InterPro" id="IPR013320">
    <property type="entry name" value="ConA-like_dom_sf"/>
</dbReference>
<evidence type="ECO:0000313" key="4">
    <source>
        <dbReference type="Proteomes" id="UP000053593"/>
    </source>
</evidence>
<dbReference type="SUPFAM" id="SSF49899">
    <property type="entry name" value="Concanavalin A-like lectins/glucanases"/>
    <property type="match status" value="1"/>
</dbReference>
<dbReference type="PANTHER" id="PTHR12864">
    <property type="entry name" value="RAN BINDING PROTEIN 9-RELATED"/>
    <property type="match status" value="1"/>
</dbReference>
<dbReference type="EMBL" id="KN834793">
    <property type="protein sequence ID" value="KIK57085.1"/>
    <property type="molecule type" value="Genomic_DNA"/>
</dbReference>
<accession>A0A0D0B1S3</accession>
<dbReference type="Proteomes" id="UP000053593">
    <property type="component" value="Unassembled WGS sequence"/>
</dbReference>
<dbReference type="AlphaFoldDB" id="A0A0D0B1S3"/>
<dbReference type="SMART" id="SM00449">
    <property type="entry name" value="SPRY"/>
    <property type="match status" value="1"/>
</dbReference>
<keyword evidence="4" id="KW-1185">Reference proteome</keyword>
<name>A0A0D0B1S3_9AGAR</name>
<protein>
    <recommendedName>
        <fullName evidence="2">SPRY domain-containing protein</fullName>
    </recommendedName>
</protein>
<dbReference type="Pfam" id="PF00622">
    <property type="entry name" value="SPRY"/>
    <property type="match status" value="1"/>
</dbReference>
<reference evidence="3 4" key="1">
    <citation type="submission" date="2014-04" db="EMBL/GenBank/DDBJ databases">
        <title>Evolutionary Origins and Diversification of the Mycorrhizal Mutualists.</title>
        <authorList>
            <consortium name="DOE Joint Genome Institute"/>
            <consortium name="Mycorrhizal Genomics Consortium"/>
            <person name="Kohler A."/>
            <person name="Kuo A."/>
            <person name="Nagy L.G."/>
            <person name="Floudas D."/>
            <person name="Copeland A."/>
            <person name="Barry K.W."/>
            <person name="Cichocki N."/>
            <person name="Veneault-Fourrey C."/>
            <person name="LaButti K."/>
            <person name="Lindquist E.A."/>
            <person name="Lipzen A."/>
            <person name="Lundell T."/>
            <person name="Morin E."/>
            <person name="Murat C."/>
            <person name="Riley R."/>
            <person name="Ohm R."/>
            <person name="Sun H."/>
            <person name="Tunlid A."/>
            <person name="Henrissat B."/>
            <person name="Grigoriev I.V."/>
            <person name="Hibbett D.S."/>
            <person name="Martin F."/>
        </authorList>
    </citation>
    <scope>NUCLEOTIDE SEQUENCE [LARGE SCALE GENOMIC DNA]</scope>
    <source>
        <strain evidence="3 4">FD-317 M1</strain>
    </source>
</reference>
<feature type="domain" description="SPRY" evidence="2">
    <location>
        <begin position="169"/>
        <end position="315"/>
    </location>
</feature>
<dbReference type="InterPro" id="IPR050618">
    <property type="entry name" value="Ubq-SigPath_Reg"/>
</dbReference>
<sequence>MINQGCETPKYAFAFTMISLFKHLKSHTSRNDDAKPPEWTPAPEISHTDGKYDDAPDEEYQDGISYCLTYPLCPPALVPTHAIDRIRSEGARAWGLDDPFTPLPLSSSTQDPHYFSTLYLNRFSGFIRNIPPDSKSQSVVRVSTNENCKDYCLLSDLPIAAGLYDTFGRRGVYFEVVIHEMDAPTSFVTVGTACKPYPTFRHPGWNRQSTGWHLDDLRKFFEDSDGGRDYTDNGHPLPLPWKSSRTGHKTQFIPNGSTIGCGYIFQSGSIFYTYNGLRLPNAFEGVHLPRGELDVFAAVGVCGKTRFDVNFGGETFRWVDGNTWEWRVEGVARRLETGSGTGRGDELPAYSS</sequence>
<feature type="region of interest" description="Disordered" evidence="1">
    <location>
        <begin position="28"/>
        <end position="51"/>
    </location>
</feature>
<dbReference type="InterPro" id="IPR043136">
    <property type="entry name" value="B30.2/SPRY_sf"/>
</dbReference>
<evidence type="ECO:0000259" key="2">
    <source>
        <dbReference type="SMART" id="SM00449"/>
    </source>
</evidence>
<dbReference type="Gene3D" id="2.60.120.920">
    <property type="match status" value="1"/>
</dbReference>
<evidence type="ECO:0000256" key="1">
    <source>
        <dbReference type="SAM" id="MobiDB-lite"/>
    </source>
</evidence>
<dbReference type="HOGENOM" id="CLU_086076_0_0_1"/>
<gene>
    <name evidence="3" type="ORF">GYMLUDRAFT_46706</name>
</gene>
<organism evidence="3 4">
    <name type="scientific">Collybiopsis luxurians FD-317 M1</name>
    <dbReference type="NCBI Taxonomy" id="944289"/>
    <lineage>
        <taxon>Eukaryota</taxon>
        <taxon>Fungi</taxon>
        <taxon>Dikarya</taxon>
        <taxon>Basidiomycota</taxon>
        <taxon>Agaricomycotina</taxon>
        <taxon>Agaricomycetes</taxon>
        <taxon>Agaricomycetidae</taxon>
        <taxon>Agaricales</taxon>
        <taxon>Marasmiineae</taxon>
        <taxon>Omphalotaceae</taxon>
        <taxon>Collybiopsis</taxon>
        <taxon>Collybiopsis luxurians</taxon>
    </lineage>
</organism>
<proteinExistence type="predicted"/>
<evidence type="ECO:0000313" key="3">
    <source>
        <dbReference type="EMBL" id="KIK57085.1"/>
    </source>
</evidence>
<dbReference type="OrthoDB" id="258495at2759"/>
<dbReference type="InterPro" id="IPR003877">
    <property type="entry name" value="SPRY_dom"/>
</dbReference>